<feature type="transmembrane region" description="Helical" evidence="1">
    <location>
        <begin position="7"/>
        <end position="26"/>
    </location>
</feature>
<reference evidence="3 4" key="1">
    <citation type="submission" date="2018-05" db="EMBL/GenBank/DDBJ databases">
        <authorList>
            <person name="Lanie J.A."/>
            <person name="Ng W.-L."/>
            <person name="Kazmierczak K.M."/>
            <person name="Andrzejewski T.M."/>
            <person name="Davidsen T.M."/>
            <person name="Wayne K.J."/>
            <person name="Tettelin H."/>
            <person name="Glass J.I."/>
            <person name="Rusch D."/>
            <person name="Podicherti R."/>
            <person name="Tsui H.-C.T."/>
            <person name="Winkler M.E."/>
        </authorList>
    </citation>
    <scope>NUCLEOTIDE SEQUENCE [LARGE SCALE GENOMIC DNA]</scope>
    <source>
        <strain evidence="3 4">BUT-10</strain>
    </source>
</reference>
<dbReference type="Pfam" id="PF01593">
    <property type="entry name" value="Amino_oxidase"/>
    <property type="match status" value="1"/>
</dbReference>
<dbReference type="Gene3D" id="3.30.70.1990">
    <property type="match status" value="1"/>
</dbReference>
<proteinExistence type="predicted"/>
<dbReference type="AlphaFoldDB" id="A0A328BA98"/>
<organism evidence="3 4">
    <name type="scientific">Phenylobacterium kunshanense</name>
    <dbReference type="NCBI Taxonomy" id="1445034"/>
    <lineage>
        <taxon>Bacteria</taxon>
        <taxon>Pseudomonadati</taxon>
        <taxon>Pseudomonadota</taxon>
        <taxon>Alphaproteobacteria</taxon>
        <taxon>Caulobacterales</taxon>
        <taxon>Caulobacteraceae</taxon>
        <taxon>Phenylobacterium</taxon>
    </lineage>
</organism>
<dbReference type="SUPFAM" id="SSF51905">
    <property type="entry name" value="FAD/NAD(P)-binding domain"/>
    <property type="match status" value="1"/>
</dbReference>
<sequence length="445" mass="49095">MSGGDRLRVAVVGSGVAGLSAAWLLAKRHDVTLFEADPRLGGHANTAEAPGLNGPVPVDTGFIVYNEGNYPNFTALLAHLGVPSVNADMSLSVSLDDGDFEYSSYGALGVFAQKRNLFSARFWGMLRDITRFYRRAPKDLASLDTPMTSLEDYLEANGYCQAFRDDHLLPQAAAIWSTPLKEIGQYPAASLIRFFLNHGMMSIFGRGLWRTVRGGSKAYVEKLLADFPGEQRKSARVAGVKRDANGVELRLAAGGRERFDQVVIATHGDTALSLLEDPTPEEQRILGCFRYSRNLVALHTDTCLMPKRRRAWSSWNHIGYRDKPGEGAVSYWMTRLQSLKDAPDLFVTLNPNKEIAADKLIRTEIYDHPLFDGAAIAAQKEIWDLQGVRRTWFCGSYFGHGFHEDALQSGLAVAEQLGGVERPWTVPDPNGRIHVREPALSEAAA</sequence>
<protein>
    <submittedName>
        <fullName evidence="3">NAD/FAD-binding protein</fullName>
    </submittedName>
</protein>
<feature type="domain" description="Amine oxidase" evidence="2">
    <location>
        <begin position="16"/>
        <end position="288"/>
    </location>
</feature>
<dbReference type="Gene3D" id="3.50.50.60">
    <property type="entry name" value="FAD/NAD(P)-binding domain"/>
    <property type="match status" value="1"/>
</dbReference>
<keyword evidence="1" id="KW-0472">Membrane</keyword>
<dbReference type="Gene3D" id="1.10.405.20">
    <property type="match status" value="1"/>
</dbReference>
<dbReference type="OrthoDB" id="20837at2"/>
<dbReference type="GO" id="GO:0016491">
    <property type="term" value="F:oxidoreductase activity"/>
    <property type="evidence" value="ECO:0007669"/>
    <property type="project" value="InterPro"/>
</dbReference>
<evidence type="ECO:0000313" key="3">
    <source>
        <dbReference type="EMBL" id="RAK64380.1"/>
    </source>
</evidence>
<evidence type="ECO:0000259" key="2">
    <source>
        <dbReference type="Pfam" id="PF01593"/>
    </source>
</evidence>
<dbReference type="InterPro" id="IPR050464">
    <property type="entry name" value="Zeta_carotene_desat/Oxidored"/>
</dbReference>
<name>A0A328BA98_9CAUL</name>
<evidence type="ECO:0000256" key="1">
    <source>
        <dbReference type="SAM" id="Phobius"/>
    </source>
</evidence>
<dbReference type="PANTHER" id="PTHR42923:SF17">
    <property type="entry name" value="AMINE OXIDASE DOMAIN-CONTAINING PROTEIN"/>
    <property type="match status" value="1"/>
</dbReference>
<dbReference type="Proteomes" id="UP000249524">
    <property type="component" value="Unassembled WGS sequence"/>
</dbReference>
<accession>A0A328BA98</accession>
<evidence type="ECO:0000313" key="4">
    <source>
        <dbReference type="Proteomes" id="UP000249524"/>
    </source>
</evidence>
<dbReference type="RefSeq" id="WP_111276767.1">
    <property type="nucleotide sequence ID" value="NZ_QFYS01000006.1"/>
</dbReference>
<keyword evidence="1" id="KW-0812">Transmembrane</keyword>
<dbReference type="EMBL" id="QFYS01000006">
    <property type="protein sequence ID" value="RAK64380.1"/>
    <property type="molecule type" value="Genomic_DNA"/>
</dbReference>
<dbReference type="PANTHER" id="PTHR42923">
    <property type="entry name" value="PROTOPORPHYRINOGEN OXIDASE"/>
    <property type="match status" value="1"/>
</dbReference>
<dbReference type="InterPro" id="IPR002937">
    <property type="entry name" value="Amino_oxidase"/>
</dbReference>
<keyword evidence="4" id="KW-1185">Reference proteome</keyword>
<comment type="caution">
    <text evidence="3">The sequence shown here is derived from an EMBL/GenBank/DDBJ whole genome shotgun (WGS) entry which is preliminary data.</text>
</comment>
<dbReference type="InterPro" id="IPR036188">
    <property type="entry name" value="FAD/NAD-bd_sf"/>
</dbReference>
<keyword evidence="1" id="KW-1133">Transmembrane helix</keyword>
<gene>
    <name evidence="3" type="ORF">DJ019_14545</name>
</gene>